<keyword evidence="1" id="KW-0694">RNA-binding</keyword>
<comment type="caution">
    <text evidence="3">The sequence shown here is derived from an EMBL/GenBank/DDBJ whole genome shotgun (WGS) entry which is preliminary data.</text>
</comment>
<dbReference type="Pfam" id="PF02136">
    <property type="entry name" value="NTF2"/>
    <property type="match status" value="1"/>
</dbReference>
<dbReference type="InterPro" id="IPR018222">
    <property type="entry name" value="Nuclear_transport_factor_2_euk"/>
</dbReference>
<dbReference type="SUPFAM" id="SSF54427">
    <property type="entry name" value="NTF2-like"/>
    <property type="match status" value="1"/>
</dbReference>
<organism evidence="3 4">
    <name type="scientific">Hibiscus syriacus</name>
    <name type="common">Rose of Sharon</name>
    <dbReference type="NCBI Taxonomy" id="106335"/>
    <lineage>
        <taxon>Eukaryota</taxon>
        <taxon>Viridiplantae</taxon>
        <taxon>Streptophyta</taxon>
        <taxon>Embryophyta</taxon>
        <taxon>Tracheophyta</taxon>
        <taxon>Spermatophyta</taxon>
        <taxon>Magnoliopsida</taxon>
        <taxon>eudicotyledons</taxon>
        <taxon>Gunneridae</taxon>
        <taxon>Pentapetalae</taxon>
        <taxon>rosids</taxon>
        <taxon>malvids</taxon>
        <taxon>Malvales</taxon>
        <taxon>Malvaceae</taxon>
        <taxon>Malvoideae</taxon>
        <taxon>Hibiscus</taxon>
    </lineage>
</organism>
<gene>
    <name evidence="3" type="ORF">F3Y22_tig00110577pilonHSYRG00205</name>
</gene>
<dbReference type="GO" id="GO:0005829">
    <property type="term" value="C:cytosol"/>
    <property type="evidence" value="ECO:0007669"/>
    <property type="project" value="TreeGrafter"/>
</dbReference>
<feature type="domain" description="NTF2" evidence="2">
    <location>
        <begin position="24"/>
        <end position="56"/>
    </location>
</feature>
<dbReference type="InterPro" id="IPR032710">
    <property type="entry name" value="NTF2-like_dom_sf"/>
</dbReference>
<dbReference type="PROSITE" id="PS50177">
    <property type="entry name" value="NTF2_DOMAIN"/>
    <property type="match status" value="1"/>
</dbReference>
<dbReference type="EMBL" id="VEPZ02001037">
    <property type="protein sequence ID" value="KAE8699556.1"/>
    <property type="molecule type" value="Genomic_DNA"/>
</dbReference>
<sequence length="181" mass="19764">MKERNLPRKPRPPDLAGTFETPKVGNAFVNQYYHILHHSPELVHRFYHDSSKLGRPEETGVMRFTTMQLENHGSCPFQSIYWKNKFCGNKGRSSSVGGTGYRNEGARGRGNYGGGGGRGYSWGEFGNRSINRGFSNHRGGDGYQRGEHMGGGGGRVNCSGEPTFNAASAKNVAPRVLSAPA</sequence>
<accession>A0A6A3A6M7</accession>
<dbReference type="InterPro" id="IPR002075">
    <property type="entry name" value="NTF2_dom"/>
</dbReference>
<dbReference type="GO" id="GO:1990904">
    <property type="term" value="C:ribonucleoprotein complex"/>
    <property type="evidence" value="ECO:0007669"/>
    <property type="project" value="TreeGrafter"/>
</dbReference>
<proteinExistence type="predicted"/>
<dbReference type="Proteomes" id="UP000436088">
    <property type="component" value="Unassembled WGS sequence"/>
</dbReference>
<evidence type="ECO:0000313" key="4">
    <source>
        <dbReference type="Proteomes" id="UP000436088"/>
    </source>
</evidence>
<protein>
    <submittedName>
        <fullName evidence="3">G3BP-like protein-like isoform X1</fullName>
    </submittedName>
</protein>
<dbReference type="PANTHER" id="PTHR10693">
    <property type="entry name" value="RAS GTPASE-ACTIVATING PROTEIN-BINDING PROTEIN"/>
    <property type="match status" value="1"/>
</dbReference>
<evidence type="ECO:0000256" key="1">
    <source>
        <dbReference type="ARBA" id="ARBA00022884"/>
    </source>
</evidence>
<name>A0A6A3A6M7_HIBSY</name>
<reference evidence="3" key="1">
    <citation type="submission" date="2019-09" db="EMBL/GenBank/DDBJ databases">
        <title>Draft genome information of white flower Hibiscus syriacus.</title>
        <authorList>
            <person name="Kim Y.-M."/>
        </authorList>
    </citation>
    <scope>NUCLEOTIDE SEQUENCE [LARGE SCALE GENOMIC DNA]</scope>
    <source>
        <strain evidence="3">YM2019G1</strain>
    </source>
</reference>
<evidence type="ECO:0000313" key="3">
    <source>
        <dbReference type="EMBL" id="KAE8699556.1"/>
    </source>
</evidence>
<evidence type="ECO:0000259" key="2">
    <source>
        <dbReference type="PROSITE" id="PS50177"/>
    </source>
</evidence>
<dbReference type="InterPro" id="IPR039539">
    <property type="entry name" value="Ras_GTPase_bind_prot"/>
</dbReference>
<dbReference type="Gene3D" id="3.10.450.50">
    <property type="match status" value="1"/>
</dbReference>
<dbReference type="GO" id="GO:0003729">
    <property type="term" value="F:mRNA binding"/>
    <property type="evidence" value="ECO:0007669"/>
    <property type="project" value="TreeGrafter"/>
</dbReference>
<keyword evidence="4" id="KW-1185">Reference proteome</keyword>
<dbReference type="AlphaFoldDB" id="A0A6A3A6M7"/>
<dbReference type="PANTHER" id="PTHR10693:SF20">
    <property type="entry name" value="AT27578P"/>
    <property type="match status" value="1"/>
</dbReference>